<sequence length="66" mass="7704">METVKSRFITAKEIAEDCNISISKAYELIREMNKEVEAMGKITLKGKINRHFYEKKINPTDIEDIK</sequence>
<keyword evidence="1" id="KW-0238">DNA-binding</keyword>
<reference evidence="1 2" key="1">
    <citation type="submission" date="2018-08" db="EMBL/GenBank/DDBJ databases">
        <title>A genome reference for cultivated species of the human gut microbiota.</title>
        <authorList>
            <person name="Zou Y."/>
            <person name="Xue W."/>
            <person name="Luo G."/>
        </authorList>
    </citation>
    <scope>NUCLEOTIDE SEQUENCE [LARGE SCALE GENOMIC DNA]</scope>
    <source>
        <strain evidence="1 2">AF27-12</strain>
    </source>
</reference>
<dbReference type="Proteomes" id="UP000286147">
    <property type="component" value="Unassembled WGS sequence"/>
</dbReference>
<proteinExistence type="predicted"/>
<protein>
    <submittedName>
        <fullName evidence="1">DNA-binding protein</fullName>
    </submittedName>
</protein>
<dbReference type="RefSeq" id="WP_118035770.1">
    <property type="nucleotide sequence ID" value="NZ_QRTP01000008.1"/>
</dbReference>
<dbReference type="GO" id="GO:0003677">
    <property type="term" value="F:DNA binding"/>
    <property type="evidence" value="ECO:0007669"/>
    <property type="project" value="UniProtKB-KW"/>
</dbReference>
<gene>
    <name evidence="1" type="ORF">DWY77_04490</name>
</gene>
<evidence type="ECO:0000313" key="1">
    <source>
        <dbReference type="EMBL" id="RGQ84295.1"/>
    </source>
</evidence>
<organism evidence="1 2">
    <name type="scientific">Megamonas rupellensis</name>
    <dbReference type="NCBI Taxonomy" id="491921"/>
    <lineage>
        <taxon>Bacteria</taxon>
        <taxon>Bacillati</taxon>
        <taxon>Bacillota</taxon>
        <taxon>Negativicutes</taxon>
        <taxon>Selenomonadales</taxon>
        <taxon>Selenomonadaceae</taxon>
        <taxon>Megamonas</taxon>
    </lineage>
</organism>
<evidence type="ECO:0000313" key="2">
    <source>
        <dbReference type="Proteomes" id="UP000286147"/>
    </source>
</evidence>
<name>A0A412CFP2_9FIRM</name>
<accession>A0A412CFP2</accession>
<dbReference type="EMBL" id="QRTP01000008">
    <property type="protein sequence ID" value="RGQ84295.1"/>
    <property type="molecule type" value="Genomic_DNA"/>
</dbReference>
<dbReference type="AlphaFoldDB" id="A0A412CFP2"/>
<comment type="caution">
    <text evidence="1">The sequence shown here is derived from an EMBL/GenBank/DDBJ whole genome shotgun (WGS) entry which is preliminary data.</text>
</comment>